<accession>A0A914RLA3</accession>
<keyword evidence="1" id="KW-1185">Reference proteome</keyword>
<organism evidence="1 2">
    <name type="scientific">Parascaris equorum</name>
    <name type="common">Equine roundworm</name>
    <dbReference type="NCBI Taxonomy" id="6256"/>
    <lineage>
        <taxon>Eukaryota</taxon>
        <taxon>Metazoa</taxon>
        <taxon>Ecdysozoa</taxon>
        <taxon>Nematoda</taxon>
        <taxon>Chromadorea</taxon>
        <taxon>Rhabditida</taxon>
        <taxon>Spirurina</taxon>
        <taxon>Ascaridomorpha</taxon>
        <taxon>Ascaridoidea</taxon>
        <taxon>Ascarididae</taxon>
        <taxon>Parascaris</taxon>
    </lineage>
</organism>
<protein>
    <submittedName>
        <fullName evidence="2">Secreted protein</fullName>
    </submittedName>
</protein>
<dbReference type="Proteomes" id="UP000887564">
    <property type="component" value="Unplaced"/>
</dbReference>
<name>A0A914RLA3_PAREQ</name>
<dbReference type="WBParaSite" id="PEQ_0000706601-mRNA-1">
    <property type="protein sequence ID" value="PEQ_0000706601-mRNA-1"/>
    <property type="gene ID" value="PEQ_0000706601"/>
</dbReference>
<reference evidence="2" key="1">
    <citation type="submission" date="2022-11" db="UniProtKB">
        <authorList>
            <consortium name="WormBaseParasite"/>
        </authorList>
    </citation>
    <scope>IDENTIFICATION</scope>
</reference>
<dbReference type="AlphaFoldDB" id="A0A914RLA3"/>
<sequence>MIAIVSFLMTTVILRRTTMSILYPTKGFSRKLEMVNSVVRGGSVPVWRITRFRLSQRHPTLRYHVCS</sequence>
<evidence type="ECO:0000313" key="2">
    <source>
        <dbReference type="WBParaSite" id="PEQ_0000706601-mRNA-1"/>
    </source>
</evidence>
<proteinExistence type="predicted"/>
<evidence type="ECO:0000313" key="1">
    <source>
        <dbReference type="Proteomes" id="UP000887564"/>
    </source>
</evidence>